<evidence type="ECO:0000313" key="3">
    <source>
        <dbReference type="EMBL" id="MDP5135490.1"/>
    </source>
</evidence>
<name>A0ABT9HWJ4_9GAMM</name>
<evidence type="ECO:0000256" key="1">
    <source>
        <dbReference type="ARBA" id="ARBA00007884"/>
    </source>
</evidence>
<dbReference type="SUPFAM" id="SSF49785">
    <property type="entry name" value="Galactose-binding domain-like"/>
    <property type="match status" value="1"/>
</dbReference>
<sequence length="173" mass="19590">MSKPVQLDFINNDHFSRLFLVHDTVMGGRSQGSVTKTADGNAVLFYGELSLENNGGFASVEFRLQQKLPAKMFTQVSLNAAADNRTYQLRLKTPYIPQGVAYVTEFNTTSELRDYYFDSAAFEGRYRGRKITNLPALNFYDIIQISVMLADKKTGPFQIELHHISFSTDNKTQ</sequence>
<evidence type="ECO:0000259" key="2">
    <source>
        <dbReference type="Pfam" id="PF08547"/>
    </source>
</evidence>
<dbReference type="PANTHER" id="PTHR13194">
    <property type="entry name" value="COMPLEX I INTERMEDIATE-ASSOCIATED PROTEIN 30"/>
    <property type="match status" value="1"/>
</dbReference>
<dbReference type="RefSeq" id="WP_305974487.1">
    <property type="nucleotide sequence ID" value="NZ_JAPJDZ010000009.1"/>
</dbReference>
<accession>A0ABT9HWJ4</accession>
<dbReference type="PANTHER" id="PTHR13194:SF19">
    <property type="entry name" value="NAD(P)-BINDING ROSSMANN-FOLD SUPERFAMILY PROTEIN"/>
    <property type="match status" value="1"/>
</dbReference>
<dbReference type="InterPro" id="IPR013857">
    <property type="entry name" value="NADH-UbQ_OxRdtase-assoc_prot30"/>
</dbReference>
<gene>
    <name evidence="3" type="ORF">ORJ04_05950</name>
</gene>
<protein>
    <submittedName>
        <fullName evidence="3">CIA30 family protein</fullName>
    </submittedName>
</protein>
<dbReference type="InterPro" id="IPR008979">
    <property type="entry name" value="Galactose-bd-like_sf"/>
</dbReference>
<reference evidence="3 4" key="1">
    <citation type="submission" date="2022-11" db="EMBL/GenBank/DDBJ databases">
        <title>Viruses from the air-sea interface of a natural surface slick.</title>
        <authorList>
            <person name="Rahlff J."/>
            <person name="Holmfeldt K."/>
        </authorList>
    </citation>
    <scope>NUCLEOTIDE SEQUENCE [LARGE SCALE GENOMIC DNA]</scope>
    <source>
        <strain evidence="3 4">SMS4</strain>
    </source>
</reference>
<evidence type="ECO:0000313" key="4">
    <source>
        <dbReference type="Proteomes" id="UP001231109"/>
    </source>
</evidence>
<comment type="similarity">
    <text evidence="1">Belongs to the CIA30 family.</text>
</comment>
<dbReference type="InterPro" id="IPR039131">
    <property type="entry name" value="NDUFAF1"/>
</dbReference>
<keyword evidence="4" id="KW-1185">Reference proteome</keyword>
<comment type="caution">
    <text evidence="3">The sequence shown here is derived from an EMBL/GenBank/DDBJ whole genome shotgun (WGS) entry which is preliminary data.</text>
</comment>
<organism evidence="3 4">
    <name type="scientific">Rheinheimera baltica</name>
    <dbReference type="NCBI Taxonomy" id="67576"/>
    <lineage>
        <taxon>Bacteria</taxon>
        <taxon>Pseudomonadati</taxon>
        <taxon>Pseudomonadota</taxon>
        <taxon>Gammaproteobacteria</taxon>
        <taxon>Chromatiales</taxon>
        <taxon>Chromatiaceae</taxon>
        <taxon>Rheinheimera</taxon>
    </lineage>
</organism>
<dbReference type="Pfam" id="PF08547">
    <property type="entry name" value="CIA30"/>
    <property type="match status" value="1"/>
</dbReference>
<dbReference type="EMBL" id="JAPJDZ010000009">
    <property type="protein sequence ID" value="MDP5135490.1"/>
    <property type="molecule type" value="Genomic_DNA"/>
</dbReference>
<feature type="domain" description="NADH:ubiquinone oxidoreductase intermediate-associated protein 30" evidence="2">
    <location>
        <begin position="8"/>
        <end position="161"/>
    </location>
</feature>
<proteinExistence type="inferred from homology"/>
<dbReference type="Proteomes" id="UP001231109">
    <property type="component" value="Unassembled WGS sequence"/>
</dbReference>